<dbReference type="Proteomes" id="UP000016934">
    <property type="component" value="Unassembled WGS sequence"/>
</dbReference>
<keyword evidence="2" id="KW-1185">Reference proteome</keyword>
<gene>
    <name evidence="1" type="ORF">COCSADRAFT_22138</name>
</gene>
<protein>
    <submittedName>
        <fullName evidence="1">Uncharacterized protein</fullName>
    </submittedName>
</protein>
<dbReference type="AlphaFoldDB" id="M2TLG4"/>
<dbReference type="EMBL" id="KB445637">
    <property type="protein sequence ID" value="EMD69981.1"/>
    <property type="molecule type" value="Genomic_DNA"/>
</dbReference>
<dbReference type="GeneID" id="19134593"/>
<dbReference type="HOGENOM" id="CLU_1481859_0_0_1"/>
<dbReference type="KEGG" id="bsc:COCSADRAFT_22138"/>
<reference evidence="1 2" key="1">
    <citation type="journal article" date="2012" name="PLoS Pathog.">
        <title>Diverse lifestyles and strategies of plant pathogenesis encoded in the genomes of eighteen Dothideomycetes fungi.</title>
        <authorList>
            <person name="Ohm R.A."/>
            <person name="Feau N."/>
            <person name="Henrissat B."/>
            <person name="Schoch C.L."/>
            <person name="Horwitz B.A."/>
            <person name="Barry K.W."/>
            <person name="Condon B.J."/>
            <person name="Copeland A.C."/>
            <person name="Dhillon B."/>
            <person name="Glaser F."/>
            <person name="Hesse C.N."/>
            <person name="Kosti I."/>
            <person name="LaButti K."/>
            <person name="Lindquist E.A."/>
            <person name="Lucas S."/>
            <person name="Salamov A.A."/>
            <person name="Bradshaw R.E."/>
            <person name="Ciuffetti L."/>
            <person name="Hamelin R.C."/>
            <person name="Kema G.H.J."/>
            <person name="Lawrence C."/>
            <person name="Scott J.A."/>
            <person name="Spatafora J.W."/>
            <person name="Turgeon B.G."/>
            <person name="de Wit P.J.G.M."/>
            <person name="Zhong S."/>
            <person name="Goodwin S.B."/>
            <person name="Grigoriev I.V."/>
        </authorList>
    </citation>
    <scope>NUCLEOTIDE SEQUENCE [LARGE SCALE GENOMIC DNA]</scope>
    <source>
        <strain evidence="2">ND90Pr / ATCC 201652</strain>
    </source>
</reference>
<sequence>MLLRGYYKEAISTVAPIALIAVSLNNAAIRKQAPFRFCWLDTPFQKAPATLFIALNAQSSCERIYWTEAPPAHRIQLCSVWQTTIQTNAEAIAVPCHSTESPRSDGMKGLVWGQRAISSTGSKESMLNFSRIQGTGFRDQFGDDSDDLLEFLVDHFHHDASKNLGGVEQHRLEGASQASSSE</sequence>
<accession>M2TLG4</accession>
<organism evidence="1 2">
    <name type="scientific">Cochliobolus sativus (strain ND90Pr / ATCC 201652)</name>
    <name type="common">Common root rot and spot blotch fungus</name>
    <name type="synonym">Bipolaris sorokiniana</name>
    <dbReference type="NCBI Taxonomy" id="665912"/>
    <lineage>
        <taxon>Eukaryota</taxon>
        <taxon>Fungi</taxon>
        <taxon>Dikarya</taxon>
        <taxon>Ascomycota</taxon>
        <taxon>Pezizomycotina</taxon>
        <taxon>Dothideomycetes</taxon>
        <taxon>Pleosporomycetidae</taxon>
        <taxon>Pleosporales</taxon>
        <taxon>Pleosporineae</taxon>
        <taxon>Pleosporaceae</taxon>
        <taxon>Bipolaris</taxon>
    </lineage>
</organism>
<dbReference type="OrthoDB" id="3792140at2759"/>
<evidence type="ECO:0000313" key="2">
    <source>
        <dbReference type="Proteomes" id="UP000016934"/>
    </source>
</evidence>
<name>M2TLG4_COCSN</name>
<reference evidence="2" key="2">
    <citation type="journal article" date="2013" name="PLoS Genet.">
        <title>Comparative genome structure, secondary metabolite, and effector coding capacity across Cochliobolus pathogens.</title>
        <authorList>
            <person name="Condon B.J."/>
            <person name="Leng Y."/>
            <person name="Wu D."/>
            <person name="Bushley K.E."/>
            <person name="Ohm R.A."/>
            <person name="Otillar R."/>
            <person name="Martin J."/>
            <person name="Schackwitz W."/>
            <person name="Grimwood J."/>
            <person name="MohdZainudin N."/>
            <person name="Xue C."/>
            <person name="Wang R."/>
            <person name="Manning V.A."/>
            <person name="Dhillon B."/>
            <person name="Tu Z.J."/>
            <person name="Steffenson B.J."/>
            <person name="Salamov A."/>
            <person name="Sun H."/>
            <person name="Lowry S."/>
            <person name="LaButti K."/>
            <person name="Han J."/>
            <person name="Copeland A."/>
            <person name="Lindquist E."/>
            <person name="Barry K."/>
            <person name="Schmutz J."/>
            <person name="Baker S.E."/>
            <person name="Ciuffetti L.M."/>
            <person name="Grigoriev I.V."/>
            <person name="Zhong S."/>
            <person name="Turgeon B.G."/>
        </authorList>
    </citation>
    <scope>NUCLEOTIDE SEQUENCE [LARGE SCALE GENOMIC DNA]</scope>
    <source>
        <strain evidence="2">ND90Pr / ATCC 201652</strain>
    </source>
</reference>
<evidence type="ECO:0000313" key="1">
    <source>
        <dbReference type="EMBL" id="EMD69981.1"/>
    </source>
</evidence>
<proteinExistence type="predicted"/>
<dbReference type="RefSeq" id="XP_007694092.1">
    <property type="nucleotide sequence ID" value="XM_007695902.1"/>
</dbReference>